<organism evidence="13 14">
    <name type="scientific">Nocardioides panacihumi</name>
    <dbReference type="NCBI Taxonomy" id="400774"/>
    <lineage>
        <taxon>Bacteria</taxon>
        <taxon>Bacillati</taxon>
        <taxon>Actinomycetota</taxon>
        <taxon>Actinomycetes</taxon>
        <taxon>Propionibacteriales</taxon>
        <taxon>Nocardioidaceae</taxon>
        <taxon>Nocardioides</taxon>
    </lineage>
</organism>
<evidence type="ECO:0000256" key="8">
    <source>
        <dbReference type="ARBA" id="ARBA00023049"/>
    </source>
</evidence>
<keyword evidence="2 10" id="KW-0645">Protease</keyword>
<sequence>MGAYDPPVPTPETFARRLDARVAEALDRRLVDRISTGRSTWLARAAAFLLVTPVHLVSIALAAGGVALAVLGGGWWQWSMAAFLLGVAWMTRPRVWGSVERDTILVDPAEAPLLTALVADVADLLGTRAPDEIRLDSSFNAYVAARRFRGRQLVLGAPLWAACEPQSRIALLGHEVGHLAHGDLLSLRYVGSAYSTLSHWVALLDPMGSEVFLHSTPVLVRAILAPPRWLVLGYLRLVDAVNSAASRRQELYADLASALAAGTDGAVDSLEVGLIHDGVDAAANRAAVDPTRPALGESIAARVAAYDAGQREAARRRGASDGRSIDASHPPTVDRLRLIESVERSTAAVVLDPDRSRLIDKELAPHLEQAFKRLGDRYRFVR</sequence>
<keyword evidence="4" id="KW-0479">Metal-binding</keyword>
<name>A0ABP5C8E2_9ACTN</name>
<dbReference type="InterPro" id="IPR050083">
    <property type="entry name" value="HtpX_protease"/>
</dbReference>
<reference evidence="14" key="1">
    <citation type="journal article" date="2019" name="Int. J. Syst. Evol. Microbiol.">
        <title>The Global Catalogue of Microorganisms (GCM) 10K type strain sequencing project: providing services to taxonomists for standard genome sequencing and annotation.</title>
        <authorList>
            <consortium name="The Broad Institute Genomics Platform"/>
            <consortium name="The Broad Institute Genome Sequencing Center for Infectious Disease"/>
            <person name="Wu L."/>
            <person name="Ma J."/>
        </authorList>
    </citation>
    <scope>NUCLEOTIDE SEQUENCE [LARGE SCALE GENOMIC DNA]</scope>
    <source>
        <strain evidence="14">JCM 15309</strain>
    </source>
</reference>
<evidence type="ECO:0000256" key="4">
    <source>
        <dbReference type="ARBA" id="ARBA00022723"/>
    </source>
</evidence>
<feature type="domain" description="Peptidase M48" evidence="12">
    <location>
        <begin position="110"/>
        <end position="341"/>
    </location>
</feature>
<protein>
    <recommendedName>
        <fullName evidence="12">Peptidase M48 domain-containing protein</fullName>
    </recommendedName>
</protein>
<accession>A0ABP5C8E2</accession>
<gene>
    <name evidence="13" type="ORF">GCM10009798_18750</name>
</gene>
<dbReference type="Gene3D" id="3.30.2010.10">
    <property type="entry name" value="Metalloproteases ('zincins'), catalytic domain"/>
    <property type="match status" value="1"/>
</dbReference>
<dbReference type="InterPro" id="IPR001915">
    <property type="entry name" value="Peptidase_M48"/>
</dbReference>
<dbReference type="PANTHER" id="PTHR43221:SF2">
    <property type="entry name" value="PROTEASE HTPX HOMOLOG"/>
    <property type="match status" value="1"/>
</dbReference>
<comment type="cofactor">
    <cofactor evidence="10">
        <name>Zn(2+)</name>
        <dbReference type="ChEBI" id="CHEBI:29105"/>
    </cofactor>
    <text evidence="10">Binds 1 zinc ion per subunit.</text>
</comment>
<evidence type="ECO:0000256" key="11">
    <source>
        <dbReference type="SAM" id="Phobius"/>
    </source>
</evidence>
<keyword evidence="8 10" id="KW-0482">Metalloprotease</keyword>
<keyword evidence="5 10" id="KW-0378">Hydrolase</keyword>
<keyword evidence="7 11" id="KW-1133">Transmembrane helix</keyword>
<evidence type="ECO:0000256" key="2">
    <source>
        <dbReference type="ARBA" id="ARBA00022670"/>
    </source>
</evidence>
<keyword evidence="3 11" id="KW-0812">Transmembrane</keyword>
<keyword evidence="6 10" id="KW-0862">Zinc</keyword>
<evidence type="ECO:0000259" key="12">
    <source>
        <dbReference type="Pfam" id="PF01435"/>
    </source>
</evidence>
<evidence type="ECO:0000256" key="10">
    <source>
        <dbReference type="RuleBase" id="RU003983"/>
    </source>
</evidence>
<dbReference type="Pfam" id="PF01435">
    <property type="entry name" value="Peptidase_M48"/>
    <property type="match status" value="1"/>
</dbReference>
<comment type="caution">
    <text evidence="13">The sequence shown here is derived from an EMBL/GenBank/DDBJ whole genome shotgun (WGS) entry which is preliminary data.</text>
</comment>
<evidence type="ECO:0000256" key="1">
    <source>
        <dbReference type="ARBA" id="ARBA00022475"/>
    </source>
</evidence>
<comment type="similarity">
    <text evidence="10">Belongs to the peptidase M48 family.</text>
</comment>
<dbReference type="EMBL" id="BAAAPB010000002">
    <property type="protein sequence ID" value="GAA1959429.1"/>
    <property type="molecule type" value="Genomic_DNA"/>
</dbReference>
<evidence type="ECO:0000313" key="14">
    <source>
        <dbReference type="Proteomes" id="UP001500571"/>
    </source>
</evidence>
<evidence type="ECO:0000256" key="3">
    <source>
        <dbReference type="ARBA" id="ARBA00022692"/>
    </source>
</evidence>
<evidence type="ECO:0000256" key="6">
    <source>
        <dbReference type="ARBA" id="ARBA00022833"/>
    </source>
</evidence>
<feature type="transmembrane region" description="Helical" evidence="11">
    <location>
        <begin position="45"/>
        <end position="69"/>
    </location>
</feature>
<keyword evidence="14" id="KW-1185">Reference proteome</keyword>
<evidence type="ECO:0000256" key="7">
    <source>
        <dbReference type="ARBA" id="ARBA00022989"/>
    </source>
</evidence>
<keyword evidence="1" id="KW-1003">Cell membrane</keyword>
<keyword evidence="9 11" id="KW-0472">Membrane</keyword>
<evidence type="ECO:0000313" key="13">
    <source>
        <dbReference type="EMBL" id="GAA1959429.1"/>
    </source>
</evidence>
<dbReference type="Proteomes" id="UP001500571">
    <property type="component" value="Unassembled WGS sequence"/>
</dbReference>
<dbReference type="CDD" id="cd07328">
    <property type="entry name" value="M48_Ste24p_like"/>
    <property type="match status" value="1"/>
</dbReference>
<proteinExistence type="inferred from homology"/>
<evidence type="ECO:0000256" key="5">
    <source>
        <dbReference type="ARBA" id="ARBA00022801"/>
    </source>
</evidence>
<dbReference type="PANTHER" id="PTHR43221">
    <property type="entry name" value="PROTEASE HTPX"/>
    <property type="match status" value="1"/>
</dbReference>
<evidence type="ECO:0000256" key="9">
    <source>
        <dbReference type="ARBA" id="ARBA00023136"/>
    </source>
</evidence>